<protein>
    <submittedName>
        <fullName evidence="2">Uncharacterized protein (TIGR02217 family)</fullName>
    </submittedName>
</protein>
<reference evidence="2 3" key="1">
    <citation type="submission" date="2019-03" db="EMBL/GenBank/DDBJ databases">
        <title>Genomic Encyclopedia of Type Strains, Phase IV (KMG-IV): sequencing the most valuable type-strain genomes for metagenomic binning, comparative biology and taxonomic classification.</title>
        <authorList>
            <person name="Goeker M."/>
        </authorList>
    </citation>
    <scope>NUCLEOTIDE SEQUENCE [LARGE SCALE GENOMIC DNA]</scope>
    <source>
        <strain evidence="2 3">DSM 19345</strain>
    </source>
</reference>
<comment type="caution">
    <text evidence="2">The sequence shown here is derived from an EMBL/GenBank/DDBJ whole genome shotgun (WGS) entry which is preliminary data.</text>
</comment>
<organism evidence="2 3">
    <name type="scientific">Tepidamorphus gemmatus</name>
    <dbReference type="NCBI Taxonomy" id="747076"/>
    <lineage>
        <taxon>Bacteria</taxon>
        <taxon>Pseudomonadati</taxon>
        <taxon>Pseudomonadota</taxon>
        <taxon>Alphaproteobacteria</taxon>
        <taxon>Hyphomicrobiales</taxon>
        <taxon>Tepidamorphaceae</taxon>
        <taxon>Tepidamorphus</taxon>
    </lineage>
</organism>
<dbReference type="NCBIfam" id="TIGR02217">
    <property type="entry name" value="chp_TIGR02217"/>
    <property type="match status" value="1"/>
</dbReference>
<dbReference type="RefSeq" id="WP_132808074.1">
    <property type="nucleotide sequence ID" value="NZ_SMAK01000023.1"/>
</dbReference>
<dbReference type="Pfam" id="PF09343">
    <property type="entry name" value="DUF2460"/>
    <property type="match status" value="1"/>
</dbReference>
<evidence type="ECO:0000259" key="1">
    <source>
        <dbReference type="Pfam" id="PF09343"/>
    </source>
</evidence>
<dbReference type="OrthoDB" id="1685145at2"/>
<sequence>MSFHEVRFPVAVSRGATGGPERRTQVVTTAGGYEERNQQWCDSRRRYDAGTGIKTLDQLHQVIAFFEERRGRAHGFRWKDWADYRSCPPLAPPAPDDQLIGTGDGLSTGFQLVKAYGLMVDPWRRTIVKPVPGTVRIAVGGVELAEGTDFTLDETTGVVVLATAPAIAEPVTAGFEFDVPVRFDTDRLSIDLAAFDHGEIPSIPVIEIRL</sequence>
<accession>A0A4R3LWD6</accession>
<dbReference type="InterPro" id="IPR011740">
    <property type="entry name" value="DUF2460"/>
</dbReference>
<dbReference type="EMBL" id="SMAK01000023">
    <property type="protein sequence ID" value="TCT02827.1"/>
    <property type="molecule type" value="Genomic_DNA"/>
</dbReference>
<feature type="domain" description="DUF2460" evidence="1">
    <location>
        <begin position="4"/>
        <end position="209"/>
    </location>
</feature>
<name>A0A4R3LWD6_9HYPH</name>
<dbReference type="Proteomes" id="UP000295678">
    <property type="component" value="Unassembled WGS sequence"/>
</dbReference>
<evidence type="ECO:0000313" key="2">
    <source>
        <dbReference type="EMBL" id="TCT02827.1"/>
    </source>
</evidence>
<proteinExistence type="predicted"/>
<dbReference type="AlphaFoldDB" id="A0A4R3LWD6"/>
<evidence type="ECO:0000313" key="3">
    <source>
        <dbReference type="Proteomes" id="UP000295678"/>
    </source>
</evidence>
<keyword evidence="3" id="KW-1185">Reference proteome</keyword>
<gene>
    <name evidence="2" type="ORF">EDC22_12311</name>
</gene>